<keyword evidence="6" id="KW-1185">Reference proteome</keyword>
<protein>
    <submittedName>
        <fullName evidence="5">AraC family transcriptional regulator</fullName>
    </submittedName>
</protein>
<evidence type="ECO:0000313" key="5">
    <source>
        <dbReference type="EMBL" id="WOO39541.1"/>
    </source>
</evidence>
<dbReference type="InterPro" id="IPR018060">
    <property type="entry name" value="HTH_AraC"/>
</dbReference>
<dbReference type="SUPFAM" id="SSF51215">
    <property type="entry name" value="Regulatory protein AraC"/>
    <property type="match status" value="1"/>
</dbReference>
<dbReference type="PROSITE" id="PS01124">
    <property type="entry name" value="HTH_ARAC_FAMILY_2"/>
    <property type="match status" value="1"/>
</dbReference>
<proteinExistence type="predicted"/>
<evidence type="ECO:0000256" key="2">
    <source>
        <dbReference type="ARBA" id="ARBA00023125"/>
    </source>
</evidence>
<evidence type="ECO:0000256" key="1">
    <source>
        <dbReference type="ARBA" id="ARBA00023015"/>
    </source>
</evidence>
<dbReference type="SMART" id="SM00342">
    <property type="entry name" value="HTH_ARAC"/>
    <property type="match status" value="1"/>
</dbReference>
<name>A0AAQ3QRQ8_9BACT</name>
<dbReference type="PANTHER" id="PTHR43280">
    <property type="entry name" value="ARAC-FAMILY TRANSCRIPTIONAL REGULATOR"/>
    <property type="match status" value="1"/>
</dbReference>
<organism evidence="5 6">
    <name type="scientific">Rubellicoccus peritrichatus</name>
    <dbReference type="NCBI Taxonomy" id="3080537"/>
    <lineage>
        <taxon>Bacteria</taxon>
        <taxon>Pseudomonadati</taxon>
        <taxon>Verrucomicrobiota</taxon>
        <taxon>Opitutia</taxon>
        <taxon>Puniceicoccales</taxon>
        <taxon>Cerasicoccaceae</taxon>
        <taxon>Rubellicoccus</taxon>
    </lineage>
</organism>
<dbReference type="Proteomes" id="UP001304300">
    <property type="component" value="Chromosome"/>
</dbReference>
<dbReference type="SUPFAM" id="SSF46689">
    <property type="entry name" value="Homeodomain-like"/>
    <property type="match status" value="2"/>
</dbReference>
<dbReference type="InterPro" id="IPR009057">
    <property type="entry name" value="Homeodomain-like_sf"/>
</dbReference>
<keyword evidence="3" id="KW-0804">Transcription</keyword>
<dbReference type="PROSITE" id="PS00041">
    <property type="entry name" value="HTH_ARAC_FAMILY_1"/>
    <property type="match status" value="2"/>
</dbReference>
<dbReference type="InterPro" id="IPR018062">
    <property type="entry name" value="HTH_AraC-typ_CS"/>
</dbReference>
<feature type="domain" description="HTH araC/xylS-type" evidence="4">
    <location>
        <begin position="186"/>
        <end position="284"/>
    </location>
</feature>
<dbReference type="AlphaFoldDB" id="A0AAQ3QRQ8"/>
<gene>
    <name evidence="5" type="ORF">RZN69_13035</name>
</gene>
<sequence>MIENPANYYTGLDVADRIISRNVLLFERRTRGALQQKIKGALQRKNLAGRMHHRYVLIRSLQTAGVISVDGKALHLKEGAALLMTPYQFHHYIDLAADELHWLFITFELEKGETQLGKLSHQVINPDTKTDLMWSEIANLWVDEHLDNRVELLPILDRLLTRIHSSSKFEPPLTEESLSTKSEWIVRIESLIFQSVREHWSLEEVARRAGLSERHLRNRFEAQMGISLRDHRSNYQLHLAISLMRNQEFSISDIAELSGFNSQSVFTHFIRRMSGQTPRELRARILSGEST</sequence>
<dbReference type="EMBL" id="CP136920">
    <property type="protein sequence ID" value="WOO39541.1"/>
    <property type="molecule type" value="Genomic_DNA"/>
</dbReference>
<dbReference type="InterPro" id="IPR037923">
    <property type="entry name" value="HTH-like"/>
</dbReference>
<evidence type="ECO:0000259" key="4">
    <source>
        <dbReference type="PROSITE" id="PS01124"/>
    </source>
</evidence>
<dbReference type="GO" id="GO:0043565">
    <property type="term" value="F:sequence-specific DNA binding"/>
    <property type="evidence" value="ECO:0007669"/>
    <property type="project" value="InterPro"/>
</dbReference>
<reference evidence="5 6" key="1">
    <citation type="submission" date="2023-10" db="EMBL/GenBank/DDBJ databases">
        <title>Rubellicoccus peritrichatus gen. nov., sp. nov., isolated from an algae of coral reef tank.</title>
        <authorList>
            <person name="Luo J."/>
        </authorList>
    </citation>
    <scope>NUCLEOTIDE SEQUENCE [LARGE SCALE GENOMIC DNA]</scope>
    <source>
        <strain evidence="5 6">CR14</strain>
    </source>
</reference>
<evidence type="ECO:0000313" key="6">
    <source>
        <dbReference type="Proteomes" id="UP001304300"/>
    </source>
</evidence>
<accession>A0AAQ3QRQ8</accession>
<dbReference type="PANTHER" id="PTHR43280:SF2">
    <property type="entry name" value="HTH-TYPE TRANSCRIPTIONAL REGULATOR EXSA"/>
    <property type="match status" value="1"/>
</dbReference>
<dbReference type="Pfam" id="PF12833">
    <property type="entry name" value="HTH_18"/>
    <property type="match status" value="1"/>
</dbReference>
<dbReference type="KEGG" id="puo:RZN69_13035"/>
<evidence type="ECO:0000256" key="3">
    <source>
        <dbReference type="ARBA" id="ARBA00023163"/>
    </source>
</evidence>
<keyword evidence="2" id="KW-0238">DNA-binding</keyword>
<dbReference type="RefSeq" id="WP_317831470.1">
    <property type="nucleotide sequence ID" value="NZ_CP136920.1"/>
</dbReference>
<keyword evidence="1" id="KW-0805">Transcription regulation</keyword>
<dbReference type="Gene3D" id="1.10.10.60">
    <property type="entry name" value="Homeodomain-like"/>
    <property type="match status" value="1"/>
</dbReference>
<dbReference type="GO" id="GO:0003700">
    <property type="term" value="F:DNA-binding transcription factor activity"/>
    <property type="evidence" value="ECO:0007669"/>
    <property type="project" value="InterPro"/>
</dbReference>